<dbReference type="PANTHER" id="PTHR34216:SF3">
    <property type="entry name" value="POLY-BETA-1,6-N-ACETYL-D-GLUCOSAMINE N-DEACETYLASE"/>
    <property type="match status" value="1"/>
</dbReference>
<evidence type="ECO:0000256" key="2">
    <source>
        <dbReference type="ARBA" id="ARBA00022729"/>
    </source>
</evidence>
<dbReference type="GO" id="GO:0005576">
    <property type="term" value="C:extracellular region"/>
    <property type="evidence" value="ECO:0007669"/>
    <property type="project" value="UniProtKB-SubCell"/>
</dbReference>
<name>A0A1F5TRR1_9BACT</name>
<dbReference type="Gene3D" id="3.20.20.370">
    <property type="entry name" value="Glycoside hydrolase/deacetylase"/>
    <property type="match status" value="1"/>
</dbReference>
<dbReference type="CDD" id="cd10918">
    <property type="entry name" value="CE4_NodB_like_5s_6s"/>
    <property type="match status" value="1"/>
</dbReference>
<evidence type="ECO:0000313" key="4">
    <source>
        <dbReference type="EMBL" id="OGF41622.1"/>
    </source>
</evidence>
<dbReference type="GO" id="GO:0016810">
    <property type="term" value="F:hydrolase activity, acting on carbon-nitrogen (but not peptide) bonds"/>
    <property type="evidence" value="ECO:0007669"/>
    <property type="project" value="InterPro"/>
</dbReference>
<evidence type="ECO:0000313" key="5">
    <source>
        <dbReference type="Proteomes" id="UP000177579"/>
    </source>
</evidence>
<dbReference type="EMBL" id="MFGO01000007">
    <property type="protein sequence ID" value="OGF41622.1"/>
    <property type="molecule type" value="Genomic_DNA"/>
</dbReference>
<organism evidence="4 5">
    <name type="scientific">Candidatus Falkowbacteria bacterium RIFOXYD2_FULL_34_120</name>
    <dbReference type="NCBI Taxonomy" id="1798007"/>
    <lineage>
        <taxon>Bacteria</taxon>
        <taxon>Candidatus Falkowiibacteriota</taxon>
    </lineage>
</organism>
<dbReference type="PROSITE" id="PS51677">
    <property type="entry name" value="NODB"/>
    <property type="match status" value="1"/>
</dbReference>
<proteinExistence type="predicted"/>
<gene>
    <name evidence="4" type="ORF">A2531_06300</name>
</gene>
<accession>A0A1F5TRR1</accession>
<reference evidence="4 5" key="1">
    <citation type="journal article" date="2016" name="Nat. Commun.">
        <title>Thousands of microbial genomes shed light on interconnected biogeochemical processes in an aquifer system.</title>
        <authorList>
            <person name="Anantharaman K."/>
            <person name="Brown C.T."/>
            <person name="Hug L.A."/>
            <person name="Sharon I."/>
            <person name="Castelle C.J."/>
            <person name="Probst A.J."/>
            <person name="Thomas B.C."/>
            <person name="Singh A."/>
            <person name="Wilkins M.J."/>
            <person name="Karaoz U."/>
            <person name="Brodie E.L."/>
            <person name="Williams K.H."/>
            <person name="Hubbard S.S."/>
            <person name="Banfield J.F."/>
        </authorList>
    </citation>
    <scope>NUCLEOTIDE SEQUENCE [LARGE SCALE GENOMIC DNA]</scope>
</reference>
<dbReference type="AlphaFoldDB" id="A0A1F5TRR1"/>
<dbReference type="Proteomes" id="UP000177579">
    <property type="component" value="Unassembled WGS sequence"/>
</dbReference>
<comment type="subcellular location">
    <subcellularLocation>
        <location evidence="1">Secreted</location>
    </subcellularLocation>
</comment>
<dbReference type="InterPro" id="IPR011330">
    <property type="entry name" value="Glyco_hydro/deAcase_b/a-brl"/>
</dbReference>
<keyword evidence="2" id="KW-0732">Signal</keyword>
<dbReference type="InterPro" id="IPR002509">
    <property type="entry name" value="NODB_dom"/>
</dbReference>
<protein>
    <recommendedName>
        <fullName evidence="3">NodB homology domain-containing protein</fullName>
    </recommendedName>
</protein>
<evidence type="ECO:0000259" key="3">
    <source>
        <dbReference type="PROSITE" id="PS51677"/>
    </source>
</evidence>
<dbReference type="InterPro" id="IPR051398">
    <property type="entry name" value="Polysacch_Deacetylase"/>
</dbReference>
<dbReference type="Pfam" id="PF01522">
    <property type="entry name" value="Polysacc_deac_1"/>
    <property type="match status" value="1"/>
</dbReference>
<sequence>MKYILYPIFKIIDSLFPPKGLPVLMYHSISSHKSRLAVSPEMFDRQMKYLKDRGYEAILPNNLNSLKNYKKKVMITFDDGFRDNYTTALPIMEKYGFKAAVFISTDYIGGKASYCRKDNDKNLEMMNEEEIKELDKREWCIGSHFASHKDLDMISEDEIKDEYQKSHDKLKNILGDGEMIFSYPHSKYNERVISILSINNIKMAFAGKNIFYTPKDSKYALSRIEVPGYYQEIDKFSFLLLNSFMKFKYYVR</sequence>
<dbReference type="PANTHER" id="PTHR34216">
    <property type="match status" value="1"/>
</dbReference>
<dbReference type="SUPFAM" id="SSF88713">
    <property type="entry name" value="Glycoside hydrolase/deacetylase"/>
    <property type="match status" value="1"/>
</dbReference>
<feature type="domain" description="NodB homology" evidence="3">
    <location>
        <begin position="71"/>
        <end position="252"/>
    </location>
</feature>
<dbReference type="GO" id="GO:0005975">
    <property type="term" value="P:carbohydrate metabolic process"/>
    <property type="evidence" value="ECO:0007669"/>
    <property type="project" value="InterPro"/>
</dbReference>
<comment type="caution">
    <text evidence="4">The sequence shown here is derived from an EMBL/GenBank/DDBJ whole genome shotgun (WGS) entry which is preliminary data.</text>
</comment>
<evidence type="ECO:0000256" key="1">
    <source>
        <dbReference type="ARBA" id="ARBA00004613"/>
    </source>
</evidence>